<feature type="compositionally biased region" description="Low complexity" evidence="1">
    <location>
        <begin position="226"/>
        <end position="238"/>
    </location>
</feature>
<dbReference type="InterPro" id="IPR045683">
    <property type="entry name" value="DUF6192"/>
</dbReference>
<evidence type="ECO:0000313" key="2">
    <source>
        <dbReference type="EMBL" id="GGY61909.1"/>
    </source>
</evidence>
<dbReference type="EMBL" id="BMUU01000015">
    <property type="protein sequence ID" value="GGY61909.1"/>
    <property type="molecule type" value="Genomic_DNA"/>
</dbReference>
<gene>
    <name evidence="2" type="ORF">GCM10010326_65960</name>
</gene>
<evidence type="ECO:0000313" key="3">
    <source>
        <dbReference type="Proteomes" id="UP000600946"/>
    </source>
</evidence>
<comment type="caution">
    <text evidence="2">The sequence shown here is derived from an EMBL/GenBank/DDBJ whole genome shotgun (WGS) entry which is preliminary data.</text>
</comment>
<keyword evidence="3" id="KW-1185">Reference proteome</keyword>
<accession>A0ABQ3APZ9</accession>
<name>A0ABQ3APZ9_9ACTN</name>
<sequence>MLSPLPQTGLAQAAHAARGGVRPRASRGWCRIERRARAACLRPILRRKVPSGFAPGRVDGTQACRPGARGGGWGVRDGRECDPERYAELVKLGRDWVAAMSSAQWRIGDAALEIEPMRSYGGAKEMFNVSEAIRLFAEDIGAYTTVRGYRRVASRWPKERRRPEVSHTIHKILASIPDESERFEGSAAPRPTRATHHRGEPATARNGWWAGRSTLGRMPRRRSRRSMTWPRTTPSRRW</sequence>
<organism evidence="2 3">
    <name type="scientific">Streptomyces xanthochromogenes</name>
    <dbReference type="NCBI Taxonomy" id="67384"/>
    <lineage>
        <taxon>Bacteria</taxon>
        <taxon>Bacillati</taxon>
        <taxon>Actinomycetota</taxon>
        <taxon>Actinomycetes</taxon>
        <taxon>Kitasatosporales</taxon>
        <taxon>Streptomycetaceae</taxon>
        <taxon>Streptomyces</taxon>
    </lineage>
</organism>
<dbReference type="Proteomes" id="UP000600946">
    <property type="component" value="Unassembled WGS sequence"/>
</dbReference>
<proteinExistence type="predicted"/>
<evidence type="ECO:0000256" key="1">
    <source>
        <dbReference type="SAM" id="MobiDB-lite"/>
    </source>
</evidence>
<protein>
    <submittedName>
        <fullName evidence="2">Uncharacterized protein</fullName>
    </submittedName>
</protein>
<feature type="region of interest" description="Disordered" evidence="1">
    <location>
        <begin position="180"/>
        <end position="238"/>
    </location>
</feature>
<dbReference type="Pfam" id="PF19691">
    <property type="entry name" value="DUF6192"/>
    <property type="match status" value="1"/>
</dbReference>
<reference evidence="3" key="1">
    <citation type="journal article" date="2019" name="Int. J. Syst. Evol. Microbiol.">
        <title>The Global Catalogue of Microorganisms (GCM) 10K type strain sequencing project: providing services to taxonomists for standard genome sequencing and annotation.</title>
        <authorList>
            <consortium name="The Broad Institute Genomics Platform"/>
            <consortium name="The Broad Institute Genome Sequencing Center for Infectious Disease"/>
            <person name="Wu L."/>
            <person name="Ma J."/>
        </authorList>
    </citation>
    <scope>NUCLEOTIDE SEQUENCE [LARGE SCALE GENOMIC DNA]</scope>
    <source>
        <strain evidence="3">JCM 4594</strain>
    </source>
</reference>